<dbReference type="InterPro" id="IPR000847">
    <property type="entry name" value="LysR_HTH_N"/>
</dbReference>
<dbReference type="InterPro" id="IPR005119">
    <property type="entry name" value="LysR_subst-bd"/>
</dbReference>
<dbReference type="FunFam" id="1.10.10.10:FF:000001">
    <property type="entry name" value="LysR family transcriptional regulator"/>
    <property type="match status" value="1"/>
</dbReference>
<name>A0A7H0HIJ8_9BURK</name>
<dbReference type="GO" id="GO:0000976">
    <property type="term" value="F:transcription cis-regulatory region binding"/>
    <property type="evidence" value="ECO:0007669"/>
    <property type="project" value="TreeGrafter"/>
</dbReference>
<proteinExistence type="inferred from homology"/>
<evidence type="ECO:0000256" key="4">
    <source>
        <dbReference type="ARBA" id="ARBA00023163"/>
    </source>
</evidence>
<dbReference type="InterPro" id="IPR036390">
    <property type="entry name" value="WH_DNA-bd_sf"/>
</dbReference>
<comment type="similarity">
    <text evidence="1">Belongs to the LysR transcriptional regulatory family.</text>
</comment>
<gene>
    <name evidence="6" type="ORF">H9L24_05740</name>
</gene>
<accession>A0A7H0HIJ8</accession>
<sequence length="302" mass="32856">MNLRQLEHLLAVADTASFSRAAERLHITQPALSRSIQMLEEDLGARLIDRMGKRNELTPLGEAVAARARHLVDEAEELRRSVAWLRQGSGGSIRVGLGSGPGAMLMAPFLVHVAQRHPEVCVSITRGSIQLQLQQLRQRQLDALVIDMRSVVPAADLLIEEVAAMRGGFICRAGHPLLAQARGGGVPFEVLARYPLASTPLADEVAQILVQHYGPAADPQQAVRLRCEEIDSLIDTVRQSDAVFFGVVAAARQGIKAGALAELAVVPRLDIRAHFAIVTLTGRTESPSMGLFRRFVAERLRD</sequence>
<dbReference type="Gene3D" id="1.10.10.10">
    <property type="entry name" value="Winged helix-like DNA-binding domain superfamily/Winged helix DNA-binding domain"/>
    <property type="match status" value="1"/>
</dbReference>
<dbReference type="GO" id="GO:0003700">
    <property type="term" value="F:DNA-binding transcription factor activity"/>
    <property type="evidence" value="ECO:0007669"/>
    <property type="project" value="InterPro"/>
</dbReference>
<evidence type="ECO:0000313" key="6">
    <source>
        <dbReference type="EMBL" id="QNP60364.1"/>
    </source>
</evidence>
<keyword evidence="7" id="KW-1185">Reference proteome</keyword>
<dbReference type="PROSITE" id="PS50931">
    <property type="entry name" value="HTH_LYSR"/>
    <property type="match status" value="1"/>
</dbReference>
<dbReference type="Proteomes" id="UP000516057">
    <property type="component" value="Chromosome"/>
</dbReference>
<keyword evidence="2" id="KW-0805">Transcription regulation</keyword>
<keyword evidence="4" id="KW-0804">Transcription</keyword>
<keyword evidence="3" id="KW-0238">DNA-binding</keyword>
<evidence type="ECO:0000256" key="1">
    <source>
        <dbReference type="ARBA" id="ARBA00009437"/>
    </source>
</evidence>
<dbReference type="InterPro" id="IPR036388">
    <property type="entry name" value="WH-like_DNA-bd_sf"/>
</dbReference>
<dbReference type="Pfam" id="PF00126">
    <property type="entry name" value="HTH_1"/>
    <property type="match status" value="1"/>
</dbReference>
<dbReference type="AlphaFoldDB" id="A0A7H0HIJ8"/>
<evidence type="ECO:0000259" key="5">
    <source>
        <dbReference type="PROSITE" id="PS50931"/>
    </source>
</evidence>
<protein>
    <submittedName>
        <fullName evidence="6">LysR family transcriptional regulator</fullName>
    </submittedName>
</protein>
<feature type="domain" description="HTH lysR-type" evidence="5">
    <location>
        <begin position="1"/>
        <end position="58"/>
    </location>
</feature>
<evidence type="ECO:0000256" key="3">
    <source>
        <dbReference type="ARBA" id="ARBA00023125"/>
    </source>
</evidence>
<dbReference type="Pfam" id="PF03466">
    <property type="entry name" value="LysR_substrate"/>
    <property type="match status" value="1"/>
</dbReference>
<dbReference type="Gene3D" id="3.40.190.290">
    <property type="match status" value="1"/>
</dbReference>
<evidence type="ECO:0000313" key="7">
    <source>
        <dbReference type="Proteomes" id="UP000516057"/>
    </source>
</evidence>
<dbReference type="SUPFAM" id="SSF53850">
    <property type="entry name" value="Periplasmic binding protein-like II"/>
    <property type="match status" value="1"/>
</dbReference>
<reference evidence="6 7" key="1">
    <citation type="submission" date="2020-08" db="EMBL/GenBank/DDBJ databases">
        <title>Genome sequence of Acidovorax monticola KACC 19171T.</title>
        <authorList>
            <person name="Hyun D.-W."/>
            <person name="Bae J.-W."/>
        </authorList>
    </citation>
    <scope>NUCLEOTIDE SEQUENCE [LARGE SCALE GENOMIC DNA]</scope>
    <source>
        <strain evidence="6 7">KACC 19171</strain>
    </source>
</reference>
<dbReference type="PANTHER" id="PTHR30126:SF98">
    <property type="entry name" value="HTH-TYPE TRANSCRIPTIONAL ACTIVATOR BAUR"/>
    <property type="match status" value="1"/>
</dbReference>
<evidence type="ECO:0000256" key="2">
    <source>
        <dbReference type="ARBA" id="ARBA00023015"/>
    </source>
</evidence>
<dbReference type="EMBL" id="CP060790">
    <property type="protein sequence ID" value="QNP60364.1"/>
    <property type="molecule type" value="Genomic_DNA"/>
</dbReference>
<dbReference type="PANTHER" id="PTHR30126">
    <property type="entry name" value="HTH-TYPE TRANSCRIPTIONAL REGULATOR"/>
    <property type="match status" value="1"/>
</dbReference>
<dbReference type="PRINTS" id="PR00039">
    <property type="entry name" value="HTHLYSR"/>
</dbReference>
<organism evidence="6 7">
    <name type="scientific">Paenacidovorax monticola</name>
    <dbReference type="NCBI Taxonomy" id="1926868"/>
    <lineage>
        <taxon>Bacteria</taxon>
        <taxon>Pseudomonadati</taxon>
        <taxon>Pseudomonadota</taxon>
        <taxon>Betaproteobacteria</taxon>
        <taxon>Burkholderiales</taxon>
        <taxon>Comamonadaceae</taxon>
        <taxon>Paenacidovorax</taxon>
    </lineage>
</organism>
<dbReference type="SUPFAM" id="SSF46785">
    <property type="entry name" value="Winged helix' DNA-binding domain"/>
    <property type="match status" value="1"/>
</dbReference>
<dbReference type="KEGG" id="amon:H9L24_05740"/>
<dbReference type="RefSeq" id="WP_187737345.1">
    <property type="nucleotide sequence ID" value="NZ_CP060790.1"/>
</dbReference>